<dbReference type="PANTHER" id="PTHR43386:SF1">
    <property type="entry name" value="D,D-DIPEPTIDE TRANSPORT SYSTEM PERMEASE PROTEIN DDPC-RELATED"/>
    <property type="match status" value="1"/>
</dbReference>
<reference evidence="9 10" key="1">
    <citation type="submission" date="2016-10" db="EMBL/GenBank/DDBJ databases">
        <authorList>
            <person name="de Groot N.N."/>
        </authorList>
    </citation>
    <scope>NUCLEOTIDE SEQUENCE [LARGE SCALE GENOMIC DNA]</scope>
    <source>
        <strain evidence="9 10">DSM 45434</strain>
    </source>
</reference>
<dbReference type="EMBL" id="LT629765">
    <property type="protein sequence ID" value="SDR81043.1"/>
    <property type="molecule type" value="Genomic_DNA"/>
</dbReference>
<gene>
    <name evidence="9" type="ORF">SAMN04488539_0418</name>
</gene>
<protein>
    <submittedName>
        <fullName evidence="9">Peptide/nickel transport system permease protein</fullName>
    </submittedName>
</protein>
<dbReference type="Pfam" id="PF00528">
    <property type="entry name" value="BPD_transp_1"/>
    <property type="match status" value="1"/>
</dbReference>
<keyword evidence="10" id="KW-1185">Reference proteome</keyword>
<keyword evidence="5 7" id="KW-1133">Transmembrane helix</keyword>
<keyword evidence="6 7" id="KW-0472">Membrane</keyword>
<comment type="subcellular location">
    <subcellularLocation>
        <location evidence="1 7">Cell membrane</location>
        <topology evidence="1 7">Multi-pass membrane protein</topology>
    </subcellularLocation>
</comment>
<accession>A0A1H1M2M6</accession>
<proteinExistence type="inferred from homology"/>
<dbReference type="eggNOG" id="COG1173">
    <property type="taxonomic scope" value="Bacteria"/>
</dbReference>
<dbReference type="GO" id="GO:0005886">
    <property type="term" value="C:plasma membrane"/>
    <property type="evidence" value="ECO:0007669"/>
    <property type="project" value="UniProtKB-SubCell"/>
</dbReference>
<comment type="similarity">
    <text evidence="7">Belongs to the binding-protein-dependent transport system permease family.</text>
</comment>
<evidence type="ECO:0000256" key="1">
    <source>
        <dbReference type="ARBA" id="ARBA00004651"/>
    </source>
</evidence>
<feature type="transmembrane region" description="Helical" evidence="7">
    <location>
        <begin position="96"/>
        <end position="116"/>
    </location>
</feature>
<feature type="transmembrane region" description="Helical" evidence="7">
    <location>
        <begin position="128"/>
        <end position="147"/>
    </location>
</feature>
<dbReference type="GO" id="GO:0055085">
    <property type="term" value="P:transmembrane transport"/>
    <property type="evidence" value="ECO:0007669"/>
    <property type="project" value="InterPro"/>
</dbReference>
<keyword evidence="3" id="KW-1003">Cell membrane</keyword>
<dbReference type="PANTHER" id="PTHR43386">
    <property type="entry name" value="OLIGOPEPTIDE TRANSPORT SYSTEM PERMEASE PROTEIN APPC"/>
    <property type="match status" value="1"/>
</dbReference>
<evidence type="ECO:0000313" key="9">
    <source>
        <dbReference type="EMBL" id="SDR81043.1"/>
    </source>
</evidence>
<keyword evidence="2 7" id="KW-0813">Transport</keyword>
<dbReference type="SUPFAM" id="SSF161098">
    <property type="entry name" value="MetI-like"/>
    <property type="match status" value="1"/>
</dbReference>
<dbReference type="PROSITE" id="PS50928">
    <property type="entry name" value="ABC_TM1"/>
    <property type="match status" value="1"/>
</dbReference>
<dbReference type="InterPro" id="IPR050366">
    <property type="entry name" value="BP-dependent_transpt_permease"/>
</dbReference>
<dbReference type="CDD" id="cd06261">
    <property type="entry name" value="TM_PBP2"/>
    <property type="match status" value="1"/>
</dbReference>
<evidence type="ECO:0000256" key="3">
    <source>
        <dbReference type="ARBA" id="ARBA00022475"/>
    </source>
</evidence>
<feature type="transmembrane region" description="Helical" evidence="7">
    <location>
        <begin position="253"/>
        <end position="274"/>
    </location>
</feature>
<sequence>MATNVASTGASTAARTRRVVTRIELEPTAVLAIVWVALMVAWAIAPGLFATADPLEGDVFERLQPPSAEYWFGTDQLGRDVYSRVVHGTQLTLQSVGLALLLALVVGVAIGAVAGYAGGRTDSVFMRVIDAVLSIPSLLLSLTVIVAVGFGTANVALAIGIGCIAPIARVTRAEVKSIRNRAYIEAARAAGNSEFDIVLRHVVPNAVGPVFALAVLECGTAILMISTFSFLGYGTPPPAPEWGALVAEGRDFLAGYPWISTIPGLIIAITVIAVNRISQLLRSR</sequence>
<feature type="domain" description="ABC transmembrane type-1" evidence="8">
    <location>
        <begin position="89"/>
        <end position="278"/>
    </location>
</feature>
<dbReference type="InterPro" id="IPR000515">
    <property type="entry name" value="MetI-like"/>
</dbReference>
<evidence type="ECO:0000256" key="7">
    <source>
        <dbReference type="RuleBase" id="RU363032"/>
    </source>
</evidence>
<dbReference type="AlphaFoldDB" id="A0A1H1M2M6"/>
<feature type="transmembrane region" description="Helical" evidence="7">
    <location>
        <begin position="153"/>
        <end position="171"/>
    </location>
</feature>
<evidence type="ECO:0000256" key="6">
    <source>
        <dbReference type="ARBA" id="ARBA00023136"/>
    </source>
</evidence>
<dbReference type="Gene3D" id="1.10.3720.10">
    <property type="entry name" value="MetI-like"/>
    <property type="match status" value="1"/>
</dbReference>
<feature type="transmembrane region" description="Helical" evidence="7">
    <location>
        <begin position="210"/>
        <end position="233"/>
    </location>
</feature>
<name>A0A1H1M2M6_9CORY</name>
<feature type="transmembrane region" description="Helical" evidence="7">
    <location>
        <begin position="25"/>
        <end position="45"/>
    </location>
</feature>
<dbReference type="InterPro" id="IPR035906">
    <property type="entry name" value="MetI-like_sf"/>
</dbReference>
<evidence type="ECO:0000256" key="2">
    <source>
        <dbReference type="ARBA" id="ARBA00022448"/>
    </source>
</evidence>
<dbReference type="STRING" id="1203190.GCA_000312345_00355"/>
<dbReference type="Proteomes" id="UP000182237">
    <property type="component" value="Chromosome I"/>
</dbReference>
<evidence type="ECO:0000256" key="5">
    <source>
        <dbReference type="ARBA" id="ARBA00022989"/>
    </source>
</evidence>
<organism evidence="9 10">
    <name type="scientific">Corynebacterium timonense</name>
    <dbReference type="NCBI Taxonomy" id="441500"/>
    <lineage>
        <taxon>Bacteria</taxon>
        <taxon>Bacillati</taxon>
        <taxon>Actinomycetota</taxon>
        <taxon>Actinomycetes</taxon>
        <taxon>Mycobacteriales</taxon>
        <taxon>Corynebacteriaceae</taxon>
        <taxon>Corynebacterium</taxon>
    </lineage>
</organism>
<dbReference type="OrthoDB" id="9812701at2"/>
<evidence type="ECO:0000259" key="8">
    <source>
        <dbReference type="PROSITE" id="PS50928"/>
    </source>
</evidence>
<evidence type="ECO:0000313" key="10">
    <source>
        <dbReference type="Proteomes" id="UP000182237"/>
    </source>
</evidence>
<evidence type="ECO:0000256" key="4">
    <source>
        <dbReference type="ARBA" id="ARBA00022692"/>
    </source>
</evidence>
<keyword evidence="4 7" id="KW-0812">Transmembrane</keyword>